<organism evidence="3 4">
    <name type="scientific">Schumannella luteola</name>
    <dbReference type="NCBI Taxonomy" id="472059"/>
    <lineage>
        <taxon>Bacteria</taxon>
        <taxon>Bacillati</taxon>
        <taxon>Actinomycetota</taxon>
        <taxon>Actinomycetes</taxon>
        <taxon>Micrococcales</taxon>
        <taxon>Microbacteriaceae</taxon>
        <taxon>Schumannella</taxon>
    </lineage>
</organism>
<feature type="transmembrane region" description="Helical" evidence="1">
    <location>
        <begin position="65"/>
        <end position="89"/>
    </location>
</feature>
<keyword evidence="1" id="KW-0472">Membrane</keyword>
<dbReference type="AlphaFoldDB" id="A0A852YHJ2"/>
<dbReference type="InterPro" id="IPR025241">
    <property type="entry name" value="DUF4190"/>
</dbReference>
<evidence type="ECO:0000256" key="1">
    <source>
        <dbReference type="SAM" id="Phobius"/>
    </source>
</evidence>
<keyword evidence="1" id="KW-0812">Transmembrane</keyword>
<reference evidence="3 4" key="1">
    <citation type="submission" date="2020-07" db="EMBL/GenBank/DDBJ databases">
        <title>Sequencing the genomes of 1000 actinobacteria strains.</title>
        <authorList>
            <person name="Klenk H.-P."/>
        </authorList>
    </citation>
    <scope>NUCLEOTIDE SEQUENCE [LARGE SCALE GENOMIC DNA]</scope>
    <source>
        <strain evidence="3 4">DSM 23141</strain>
    </source>
</reference>
<dbReference type="EMBL" id="JACBZY010000001">
    <property type="protein sequence ID" value="NYH00612.1"/>
    <property type="molecule type" value="Genomic_DNA"/>
</dbReference>
<keyword evidence="4" id="KW-1185">Reference proteome</keyword>
<evidence type="ECO:0000313" key="3">
    <source>
        <dbReference type="EMBL" id="NYH00612.1"/>
    </source>
</evidence>
<dbReference type="Pfam" id="PF13828">
    <property type="entry name" value="DUF4190"/>
    <property type="match status" value="1"/>
</dbReference>
<protein>
    <submittedName>
        <fullName evidence="3">Thiol:disulfide interchange protein</fullName>
    </submittedName>
</protein>
<name>A0A852YHJ2_9MICO</name>
<dbReference type="RefSeq" id="WP_179569552.1">
    <property type="nucleotide sequence ID" value="NZ_JACBZY010000001.1"/>
</dbReference>
<sequence length="94" mass="9173">MTATPPPAQPTGYTPAPAAKTNTLAIVGLILAIVVPVVGLIISIIANNQIKQTGEGGAGLAKAGIIVGIIFTILGVIGIIANIALLGAATTYGS</sequence>
<dbReference type="Proteomes" id="UP000553888">
    <property type="component" value="Unassembled WGS sequence"/>
</dbReference>
<feature type="domain" description="DUF4190" evidence="2">
    <location>
        <begin position="24"/>
        <end position="77"/>
    </location>
</feature>
<evidence type="ECO:0000313" key="4">
    <source>
        <dbReference type="Proteomes" id="UP000553888"/>
    </source>
</evidence>
<comment type="caution">
    <text evidence="3">The sequence shown here is derived from an EMBL/GenBank/DDBJ whole genome shotgun (WGS) entry which is preliminary data.</text>
</comment>
<evidence type="ECO:0000259" key="2">
    <source>
        <dbReference type="Pfam" id="PF13828"/>
    </source>
</evidence>
<proteinExistence type="predicted"/>
<gene>
    <name evidence="3" type="ORF">BJ979_003237</name>
</gene>
<feature type="transmembrane region" description="Helical" evidence="1">
    <location>
        <begin position="24"/>
        <end position="45"/>
    </location>
</feature>
<accession>A0A852YHJ2</accession>
<keyword evidence="1" id="KW-1133">Transmembrane helix</keyword>